<sequence>MTITSLEFQRTFLNPSQNPHSNLHDVQKQTSRKASERKEVNLSRNNFFPFHSFCVQPQVSICRFAVLERQLLSNFISTHEANNKIKNIFQTVCCCNFLQDQTGQLFPKQYSLSLTLIVYISLVNNLDGIFQQTAWRYSSTIHLSEVCGFLTPAKSLLSSYVAGILGRRSFKADTGCCVGEQHLKKSFSPLIIPRGYQYRSSSAGVLACLRSAWFASTPVIHGLQWRGGLCLSTPVPDFQIVWNALLLRLLFIGLKIQGSAVPYAKSTKRNVGVGSNGEQPPESFFYKTYDDGLQERKKVLHKKPW</sequence>
<reference evidence="1 2" key="1">
    <citation type="submission" date="2021-06" db="EMBL/GenBank/DDBJ databases">
        <title>Caerostris extrusa draft genome.</title>
        <authorList>
            <person name="Kono N."/>
            <person name="Arakawa K."/>
        </authorList>
    </citation>
    <scope>NUCLEOTIDE SEQUENCE [LARGE SCALE GENOMIC DNA]</scope>
</reference>
<dbReference type="EMBL" id="BPLR01007240">
    <property type="protein sequence ID" value="GIY15480.1"/>
    <property type="molecule type" value="Genomic_DNA"/>
</dbReference>
<protein>
    <submittedName>
        <fullName evidence="1">Uncharacterized protein</fullName>
    </submittedName>
</protein>
<name>A0AAV4R175_CAEEX</name>
<keyword evidence="2" id="KW-1185">Reference proteome</keyword>
<organism evidence="1 2">
    <name type="scientific">Caerostris extrusa</name>
    <name type="common">Bark spider</name>
    <name type="synonym">Caerostris bankana</name>
    <dbReference type="NCBI Taxonomy" id="172846"/>
    <lineage>
        <taxon>Eukaryota</taxon>
        <taxon>Metazoa</taxon>
        <taxon>Ecdysozoa</taxon>
        <taxon>Arthropoda</taxon>
        <taxon>Chelicerata</taxon>
        <taxon>Arachnida</taxon>
        <taxon>Araneae</taxon>
        <taxon>Araneomorphae</taxon>
        <taxon>Entelegynae</taxon>
        <taxon>Araneoidea</taxon>
        <taxon>Araneidae</taxon>
        <taxon>Caerostris</taxon>
    </lineage>
</organism>
<evidence type="ECO:0000313" key="1">
    <source>
        <dbReference type="EMBL" id="GIY15480.1"/>
    </source>
</evidence>
<proteinExistence type="predicted"/>
<accession>A0AAV4R175</accession>
<dbReference type="AlphaFoldDB" id="A0AAV4R175"/>
<gene>
    <name evidence="1" type="ORF">CEXT_587561</name>
</gene>
<dbReference type="Proteomes" id="UP001054945">
    <property type="component" value="Unassembled WGS sequence"/>
</dbReference>
<evidence type="ECO:0000313" key="2">
    <source>
        <dbReference type="Proteomes" id="UP001054945"/>
    </source>
</evidence>
<comment type="caution">
    <text evidence="1">The sequence shown here is derived from an EMBL/GenBank/DDBJ whole genome shotgun (WGS) entry which is preliminary data.</text>
</comment>